<dbReference type="EMBL" id="CM035412">
    <property type="protein sequence ID" value="KAH7432537.1"/>
    <property type="molecule type" value="Genomic_DNA"/>
</dbReference>
<evidence type="ECO:0000313" key="3">
    <source>
        <dbReference type="Proteomes" id="UP000825935"/>
    </source>
</evidence>
<keyword evidence="1" id="KW-0732">Signal</keyword>
<sequence length="230" mass="24765">MHLFGRQPALLQLILTHVLAETTTALRLANPVAARLQSADMRANQHTGSLQSSRTRAWPLAQHAWLKVCPDFSAASPPMTYILSFIVTTLLASPTASTRNIDSATEPCQGLPSPTEPTLLQPSLCGHANLMRPSPTEPTLLQPSLCGHANLTRPPAVDSKIGGSALPKALHVAQLKRCRLSPEGFTPPQTARYSWLSNSGGQSTGQCLLPLSQPLVHQAYANSALFFFFE</sequence>
<dbReference type="AlphaFoldDB" id="A0A8T2U9K1"/>
<feature type="signal peptide" evidence="1">
    <location>
        <begin position="1"/>
        <end position="20"/>
    </location>
</feature>
<evidence type="ECO:0000256" key="1">
    <source>
        <dbReference type="SAM" id="SignalP"/>
    </source>
</evidence>
<reference evidence="2" key="1">
    <citation type="submission" date="2021-08" db="EMBL/GenBank/DDBJ databases">
        <title>WGS assembly of Ceratopteris richardii.</title>
        <authorList>
            <person name="Marchant D.B."/>
            <person name="Chen G."/>
            <person name="Jenkins J."/>
            <person name="Shu S."/>
            <person name="Leebens-Mack J."/>
            <person name="Grimwood J."/>
            <person name="Schmutz J."/>
            <person name="Soltis P."/>
            <person name="Soltis D."/>
            <person name="Chen Z.-H."/>
        </authorList>
    </citation>
    <scope>NUCLEOTIDE SEQUENCE</scope>
    <source>
        <strain evidence="2">Whitten #5841</strain>
        <tissue evidence="2">Leaf</tissue>
    </source>
</reference>
<evidence type="ECO:0000313" key="2">
    <source>
        <dbReference type="EMBL" id="KAH7432537.1"/>
    </source>
</evidence>
<accession>A0A8T2U9K1</accession>
<feature type="chain" id="PRO_5035752964" description="Secreted protein" evidence="1">
    <location>
        <begin position="21"/>
        <end position="230"/>
    </location>
</feature>
<comment type="caution">
    <text evidence="2">The sequence shown here is derived from an EMBL/GenBank/DDBJ whole genome shotgun (WGS) entry which is preliminary data.</text>
</comment>
<gene>
    <name evidence="2" type="ORF">KP509_07G026800</name>
</gene>
<evidence type="ECO:0008006" key="4">
    <source>
        <dbReference type="Google" id="ProtNLM"/>
    </source>
</evidence>
<proteinExistence type="predicted"/>
<organism evidence="2 3">
    <name type="scientific">Ceratopteris richardii</name>
    <name type="common">Triangle waterfern</name>
    <dbReference type="NCBI Taxonomy" id="49495"/>
    <lineage>
        <taxon>Eukaryota</taxon>
        <taxon>Viridiplantae</taxon>
        <taxon>Streptophyta</taxon>
        <taxon>Embryophyta</taxon>
        <taxon>Tracheophyta</taxon>
        <taxon>Polypodiopsida</taxon>
        <taxon>Polypodiidae</taxon>
        <taxon>Polypodiales</taxon>
        <taxon>Pteridineae</taxon>
        <taxon>Pteridaceae</taxon>
        <taxon>Parkerioideae</taxon>
        <taxon>Ceratopteris</taxon>
    </lineage>
</organism>
<protein>
    <recommendedName>
        <fullName evidence="4">Secreted protein</fullName>
    </recommendedName>
</protein>
<name>A0A8T2U9K1_CERRI</name>
<keyword evidence="3" id="KW-1185">Reference proteome</keyword>
<dbReference type="Proteomes" id="UP000825935">
    <property type="component" value="Chromosome 7"/>
</dbReference>